<evidence type="ECO:0000313" key="3">
    <source>
        <dbReference type="Proteomes" id="UP000000787"/>
    </source>
</evidence>
<keyword evidence="1" id="KW-1133">Transmembrane helix</keyword>
<dbReference type="STRING" id="316274.Haur_4755"/>
<name>A9B236_HERA2</name>
<reference evidence="2 3" key="1">
    <citation type="journal article" date="2011" name="Stand. Genomic Sci.">
        <title>Complete genome sequence of the filamentous gliding predatory bacterium Herpetosiphon aurantiacus type strain (114-95(T)).</title>
        <authorList>
            <person name="Kiss H."/>
            <person name="Nett M."/>
            <person name="Domin N."/>
            <person name="Martin K."/>
            <person name="Maresca J.A."/>
            <person name="Copeland A."/>
            <person name="Lapidus A."/>
            <person name="Lucas S."/>
            <person name="Berry K.W."/>
            <person name="Glavina Del Rio T."/>
            <person name="Dalin E."/>
            <person name="Tice H."/>
            <person name="Pitluck S."/>
            <person name="Richardson P."/>
            <person name="Bruce D."/>
            <person name="Goodwin L."/>
            <person name="Han C."/>
            <person name="Detter J.C."/>
            <person name="Schmutz J."/>
            <person name="Brettin T."/>
            <person name="Land M."/>
            <person name="Hauser L."/>
            <person name="Kyrpides N.C."/>
            <person name="Ivanova N."/>
            <person name="Goker M."/>
            <person name="Woyke T."/>
            <person name="Klenk H.P."/>
            <person name="Bryant D.A."/>
        </authorList>
    </citation>
    <scope>NUCLEOTIDE SEQUENCE [LARGE SCALE GENOMIC DNA]</scope>
    <source>
        <strain evidence="3">ATCC 23779 / DSM 785 / 114-95</strain>
    </source>
</reference>
<dbReference type="InParanoid" id="A9B236"/>
<dbReference type="BioCyc" id="HAUR316274:GHYA-4813-MONOMER"/>
<keyword evidence="1" id="KW-0812">Transmembrane</keyword>
<dbReference type="KEGG" id="hau:Haur_4755"/>
<organism evidence="2 3">
    <name type="scientific">Herpetosiphon aurantiacus (strain ATCC 23779 / DSM 785 / 114-95)</name>
    <dbReference type="NCBI Taxonomy" id="316274"/>
    <lineage>
        <taxon>Bacteria</taxon>
        <taxon>Bacillati</taxon>
        <taxon>Chloroflexota</taxon>
        <taxon>Chloroflexia</taxon>
        <taxon>Herpetosiphonales</taxon>
        <taxon>Herpetosiphonaceae</taxon>
        <taxon>Herpetosiphon</taxon>
    </lineage>
</organism>
<evidence type="ECO:0008006" key="4">
    <source>
        <dbReference type="Google" id="ProtNLM"/>
    </source>
</evidence>
<dbReference type="HOGENOM" id="CLU_1394678_0_0_0"/>
<feature type="transmembrane region" description="Helical" evidence="1">
    <location>
        <begin position="20"/>
        <end position="38"/>
    </location>
</feature>
<sequence>MTRQQYLLTIRPRYWGANLVFLVLASGVIINAMIQALTTPNVDFSPALLVFVGWIVWAARGLNQFIRVTEQSLIIKHSGKPVTIDWVHVAGVGTLQGGMGIAMPYLILRQPYANLPEPNLRRFASANLRDEIVIINPLHWNKITKLWPLILHHVPATNEYQVPFDFNATPKIERRIIGVFVGISFLAILLLYWLF</sequence>
<accession>A9B236</accession>
<dbReference type="Proteomes" id="UP000000787">
    <property type="component" value="Chromosome"/>
</dbReference>
<gene>
    <name evidence="2" type="ordered locus">Haur_4755</name>
</gene>
<dbReference type="EMBL" id="CP000875">
    <property type="protein sequence ID" value="ABX07386.1"/>
    <property type="molecule type" value="Genomic_DNA"/>
</dbReference>
<feature type="transmembrane region" description="Helical" evidence="1">
    <location>
        <begin position="176"/>
        <end position="194"/>
    </location>
</feature>
<dbReference type="AlphaFoldDB" id="A9B236"/>
<protein>
    <recommendedName>
        <fullName evidence="4">PH domain-containing protein</fullName>
    </recommendedName>
</protein>
<feature type="transmembrane region" description="Helical" evidence="1">
    <location>
        <begin position="44"/>
        <end position="62"/>
    </location>
</feature>
<evidence type="ECO:0000313" key="2">
    <source>
        <dbReference type="EMBL" id="ABX07386.1"/>
    </source>
</evidence>
<evidence type="ECO:0000256" key="1">
    <source>
        <dbReference type="SAM" id="Phobius"/>
    </source>
</evidence>
<proteinExistence type="predicted"/>
<keyword evidence="3" id="KW-1185">Reference proteome</keyword>
<keyword evidence="1" id="KW-0472">Membrane</keyword>